<feature type="transmembrane region" description="Helical" evidence="1">
    <location>
        <begin position="30"/>
        <end position="51"/>
    </location>
</feature>
<keyword evidence="1" id="KW-1133">Transmembrane helix</keyword>
<dbReference type="AlphaFoldDB" id="A0AA96ZTY4"/>
<dbReference type="Proteomes" id="UP001302978">
    <property type="component" value="Chromosome"/>
</dbReference>
<gene>
    <name evidence="2" type="ORF">MmiHf6_05170</name>
</gene>
<proteinExistence type="predicted"/>
<keyword evidence="3" id="KW-1185">Reference proteome</keyword>
<evidence type="ECO:0000313" key="3">
    <source>
        <dbReference type="Proteomes" id="UP001302978"/>
    </source>
</evidence>
<dbReference type="GeneID" id="85195012"/>
<accession>A0AA96ZTY4</accession>
<dbReference type="RefSeq" id="WP_316558226.1">
    <property type="nucleotide sequence ID" value="NZ_CP131059.1"/>
</dbReference>
<dbReference type="KEGG" id="mehf:MmiHf6_05170"/>
<reference evidence="2 3" key="1">
    <citation type="submission" date="2023-07" db="EMBL/GenBank/DDBJ databases">
        <title>Closed genoem sequence of Methanomicrococcus sp. Hf6.</title>
        <authorList>
            <person name="Poehlein A."/>
            <person name="Protasov E."/>
            <person name="Platt K."/>
            <person name="Reeh H."/>
            <person name="Daniel R."/>
            <person name="Brune A."/>
        </authorList>
    </citation>
    <scope>NUCLEOTIDE SEQUENCE [LARGE SCALE GENOMIC DNA]</scope>
    <source>
        <strain evidence="2 3">Hf6</strain>
    </source>
</reference>
<keyword evidence="1" id="KW-0812">Transmembrane</keyword>
<evidence type="ECO:0000313" key="2">
    <source>
        <dbReference type="EMBL" id="WNY23212.1"/>
    </source>
</evidence>
<keyword evidence="1" id="KW-0472">Membrane</keyword>
<name>A0AA96ZTY4_9EURY</name>
<dbReference type="EMBL" id="CP131059">
    <property type="protein sequence ID" value="WNY23212.1"/>
    <property type="molecule type" value="Genomic_DNA"/>
</dbReference>
<sequence length="135" mass="15513">MLVAISVFSAVILMLVPILIEHTEIEHFKIYAFLAIVLSLLAISFICAVLAQSRYDHSVPTDINQIYQIINEHHDEFSGSDDFLLLQKKQIGNIHRSKKELNDKRVKLLQISLNILIFSILIAIFILLLMYHTIQ</sequence>
<evidence type="ECO:0000256" key="1">
    <source>
        <dbReference type="SAM" id="Phobius"/>
    </source>
</evidence>
<organism evidence="2 3">
    <name type="scientific">Methanimicrococcus hongohii</name>
    <dbReference type="NCBI Taxonomy" id="3028295"/>
    <lineage>
        <taxon>Archaea</taxon>
        <taxon>Methanobacteriati</taxon>
        <taxon>Methanobacteriota</taxon>
        <taxon>Stenosarchaea group</taxon>
        <taxon>Methanomicrobia</taxon>
        <taxon>Methanosarcinales</taxon>
        <taxon>Methanosarcinaceae</taxon>
        <taxon>Methanimicrococcus</taxon>
    </lineage>
</organism>
<feature type="transmembrane region" description="Helical" evidence="1">
    <location>
        <begin position="108"/>
        <end position="131"/>
    </location>
</feature>
<protein>
    <submittedName>
        <fullName evidence="2">Uncharacterized protein</fullName>
    </submittedName>
</protein>